<evidence type="ECO:0000313" key="10">
    <source>
        <dbReference type="EMBL" id="KAG7458458.1"/>
    </source>
</evidence>
<dbReference type="FunFam" id="2.40.50.40:FF:000004">
    <property type="entry name" value="C-X-C motif chemokine"/>
    <property type="match status" value="1"/>
</dbReference>
<comment type="caution">
    <text evidence="10">The sequence shown here is derived from an EMBL/GenBank/DDBJ whole genome shotgun (WGS) entry which is preliminary data.</text>
</comment>
<keyword evidence="7" id="KW-0732">Signal</keyword>
<evidence type="ECO:0000256" key="5">
    <source>
        <dbReference type="ARBA" id="ARBA00023157"/>
    </source>
</evidence>
<dbReference type="GO" id="GO:0008009">
    <property type="term" value="F:chemokine activity"/>
    <property type="evidence" value="ECO:0007669"/>
    <property type="project" value="InterPro"/>
</dbReference>
<proteinExistence type="inferred from homology"/>
<evidence type="ECO:0000256" key="1">
    <source>
        <dbReference type="ARBA" id="ARBA00004613"/>
    </source>
</evidence>
<evidence type="ECO:0000256" key="2">
    <source>
        <dbReference type="ARBA" id="ARBA00010665"/>
    </source>
</evidence>
<accession>A0A9D3PG29</accession>
<keyword evidence="7" id="KW-0145">Chemotaxis</keyword>
<dbReference type="GO" id="GO:0042056">
    <property type="term" value="F:chemoattractant activity"/>
    <property type="evidence" value="ECO:0007669"/>
    <property type="project" value="UniProtKB-ARBA"/>
</dbReference>
<dbReference type="SUPFAM" id="SSF54117">
    <property type="entry name" value="Interleukin 8-like chemokines"/>
    <property type="match status" value="1"/>
</dbReference>
<evidence type="ECO:0000256" key="3">
    <source>
        <dbReference type="ARBA" id="ARBA00022514"/>
    </source>
</evidence>
<feature type="compositionally biased region" description="Basic and acidic residues" evidence="8">
    <location>
        <begin position="95"/>
        <end position="106"/>
    </location>
</feature>
<evidence type="ECO:0000256" key="7">
    <source>
        <dbReference type="RuleBase" id="RU361149"/>
    </source>
</evidence>
<evidence type="ECO:0000259" key="9">
    <source>
        <dbReference type="SMART" id="SM00199"/>
    </source>
</evidence>
<dbReference type="InterPro" id="IPR036048">
    <property type="entry name" value="Interleukin_8-like_sf"/>
</dbReference>
<keyword evidence="5" id="KW-1015">Disulfide bond</keyword>
<feature type="compositionally biased region" description="Polar residues" evidence="8">
    <location>
        <begin position="108"/>
        <end position="142"/>
    </location>
</feature>
<evidence type="ECO:0000256" key="4">
    <source>
        <dbReference type="ARBA" id="ARBA00022525"/>
    </source>
</evidence>
<comment type="subcellular location">
    <subcellularLocation>
        <location evidence="1 7">Secreted</location>
    </subcellularLocation>
</comment>
<dbReference type="InterPro" id="IPR039809">
    <property type="entry name" value="Chemokine_b/g/d"/>
</dbReference>
<feature type="signal peptide" evidence="7">
    <location>
        <begin position="1"/>
        <end position="23"/>
    </location>
</feature>
<dbReference type="PANTHER" id="PTHR12015:SF198">
    <property type="entry name" value="PLATELET BASIC PROTEIN"/>
    <property type="match status" value="1"/>
</dbReference>
<dbReference type="Proteomes" id="UP001046870">
    <property type="component" value="Chromosome 20"/>
</dbReference>
<feature type="domain" description="Chemokine interleukin-8-like" evidence="9">
    <location>
        <begin position="28"/>
        <end position="89"/>
    </location>
</feature>
<comment type="similarity">
    <text evidence="2 7">Belongs to the intercrine alpha (chemokine CxC) family.</text>
</comment>
<dbReference type="CDD" id="cd00273">
    <property type="entry name" value="Chemokine_CXC"/>
    <property type="match status" value="1"/>
</dbReference>
<dbReference type="EMBL" id="JAFDVH010000020">
    <property type="protein sequence ID" value="KAG7458458.1"/>
    <property type="molecule type" value="Genomic_DNA"/>
</dbReference>
<dbReference type="InterPro" id="IPR018048">
    <property type="entry name" value="Chemokine_CXC_CS"/>
</dbReference>
<dbReference type="PANTHER" id="PTHR12015">
    <property type="entry name" value="SMALL INDUCIBLE CYTOKINE A"/>
    <property type="match status" value="1"/>
</dbReference>
<dbReference type="GO" id="GO:0006955">
    <property type="term" value="P:immune response"/>
    <property type="evidence" value="ECO:0007669"/>
    <property type="project" value="InterPro"/>
</dbReference>
<feature type="region of interest" description="Disordered" evidence="8">
    <location>
        <begin position="95"/>
        <end position="142"/>
    </location>
</feature>
<gene>
    <name evidence="10" type="ORF">MATL_G00220370</name>
</gene>
<dbReference type="Gene3D" id="2.40.50.40">
    <property type="match status" value="1"/>
</dbReference>
<dbReference type="InterPro" id="IPR001811">
    <property type="entry name" value="Chemokine_IL8-like_dom"/>
</dbReference>
<evidence type="ECO:0000256" key="8">
    <source>
        <dbReference type="SAM" id="MobiDB-lite"/>
    </source>
</evidence>
<dbReference type="OrthoDB" id="9937393at2759"/>
<reference evidence="10" key="1">
    <citation type="submission" date="2021-01" db="EMBL/GenBank/DDBJ databases">
        <authorList>
            <person name="Zahm M."/>
            <person name="Roques C."/>
            <person name="Cabau C."/>
            <person name="Klopp C."/>
            <person name="Donnadieu C."/>
            <person name="Jouanno E."/>
            <person name="Lampietro C."/>
            <person name="Louis A."/>
            <person name="Herpin A."/>
            <person name="Echchiki A."/>
            <person name="Berthelot C."/>
            <person name="Parey E."/>
            <person name="Roest-Crollius H."/>
            <person name="Braasch I."/>
            <person name="Postlethwait J."/>
            <person name="Bobe J."/>
            <person name="Montfort J."/>
            <person name="Bouchez O."/>
            <person name="Begum T."/>
            <person name="Mejri S."/>
            <person name="Adams A."/>
            <person name="Chen W.-J."/>
            <person name="Guiguen Y."/>
        </authorList>
    </citation>
    <scope>NUCLEOTIDE SEQUENCE</scope>
    <source>
        <strain evidence="10">YG-15Mar2019-1</strain>
        <tissue evidence="10">Brain</tissue>
    </source>
</reference>
<dbReference type="AlphaFoldDB" id="A0A9D3PG29"/>
<protein>
    <recommendedName>
        <fullName evidence="7">C-X-C motif chemokine</fullName>
    </recommendedName>
</protein>
<sequence length="142" mass="15908">MQTCAAVRVVAICLMCLAGFSEGFRSHALRCKCIKKETRFIGRNNVKEIQVIPSSTHCTEVEVIATLKGGLQICLDPSAPWVRAAIRRSLRRAQRELKERDRRDAPSARNQQRQRCGNADASTRNQQRQRCGNADASRSSIP</sequence>
<organism evidence="10 11">
    <name type="scientific">Megalops atlanticus</name>
    <name type="common">Tarpon</name>
    <name type="synonym">Clupea gigantea</name>
    <dbReference type="NCBI Taxonomy" id="7932"/>
    <lineage>
        <taxon>Eukaryota</taxon>
        <taxon>Metazoa</taxon>
        <taxon>Chordata</taxon>
        <taxon>Craniata</taxon>
        <taxon>Vertebrata</taxon>
        <taxon>Euteleostomi</taxon>
        <taxon>Actinopterygii</taxon>
        <taxon>Neopterygii</taxon>
        <taxon>Teleostei</taxon>
        <taxon>Elopiformes</taxon>
        <taxon>Megalopidae</taxon>
        <taxon>Megalops</taxon>
    </lineage>
</organism>
<dbReference type="GO" id="GO:0006952">
    <property type="term" value="P:defense response"/>
    <property type="evidence" value="ECO:0007669"/>
    <property type="project" value="InterPro"/>
</dbReference>
<dbReference type="Pfam" id="PF00048">
    <property type="entry name" value="IL8"/>
    <property type="match status" value="1"/>
</dbReference>
<feature type="chain" id="PRO_5039748550" description="C-X-C motif chemokine" evidence="7">
    <location>
        <begin position="24"/>
        <end position="142"/>
    </location>
</feature>
<dbReference type="SMART" id="SM00199">
    <property type="entry name" value="SCY"/>
    <property type="match status" value="1"/>
</dbReference>
<dbReference type="PROSITE" id="PS00471">
    <property type="entry name" value="SMALL_CYTOKINES_CXC"/>
    <property type="match status" value="1"/>
</dbReference>
<evidence type="ECO:0000313" key="11">
    <source>
        <dbReference type="Proteomes" id="UP001046870"/>
    </source>
</evidence>
<keyword evidence="11" id="KW-1185">Reference proteome</keyword>
<name>A0A9D3PG29_MEGAT</name>
<evidence type="ECO:0000256" key="6">
    <source>
        <dbReference type="ARBA" id="ARBA00054901"/>
    </source>
</evidence>
<dbReference type="PRINTS" id="PR00437">
    <property type="entry name" value="SMALLCYTKCXC"/>
</dbReference>
<dbReference type="InterPro" id="IPR001089">
    <property type="entry name" value="Chemokine_CXC"/>
</dbReference>
<keyword evidence="4 7" id="KW-0964">Secreted</keyword>
<dbReference type="InterPro" id="IPR033899">
    <property type="entry name" value="CXC_Chemokine_domain"/>
</dbReference>
<keyword evidence="3 7" id="KW-0202">Cytokine</keyword>
<comment type="function">
    <text evidence="6">Ligand for cxcr3.2. Chemotactic for macrophages.</text>
</comment>
<dbReference type="GO" id="GO:0005615">
    <property type="term" value="C:extracellular space"/>
    <property type="evidence" value="ECO:0007669"/>
    <property type="project" value="UniProtKB-UniRule"/>
</dbReference>